<sequence>MSTPFPTTDDFRPLVLVVLSDGQQKHVRSIITEVAELGGVTSEQAAERLPSGQSRAENRITWAISSLVNAGAIDRPIRAHYAINDTGRELARRFPGPFRDRDLAGLPKWDAYQAELAERKRSSTRSADSTLNSDIAAGRSPEETAASAVEQVNDEVASDLLTRIREESWQFFEVAVLKLLTAMGYGGADGAAATTSSSNDGGIDGIIKQDALGIQNIYVQAKRYSSTNTVQRPELQGFVGAFQVLPGVNSGVFITTSTFSEGARQYAKGVPGKIVLIDGTRLTSLMLKYRVGVQVKNALEILEIDEDFFEH</sequence>
<evidence type="ECO:0000259" key="3">
    <source>
        <dbReference type="Pfam" id="PF14338"/>
    </source>
</evidence>
<dbReference type="RefSeq" id="WP_124972309.1">
    <property type="nucleotide sequence ID" value="NZ_RQVS01000008.1"/>
</dbReference>
<dbReference type="PANTHER" id="PTHR30015:SF7">
    <property type="entry name" value="TYPE IV METHYL-DIRECTED RESTRICTION ENZYME ECOKMRR"/>
    <property type="match status" value="1"/>
</dbReference>
<keyword evidence="4" id="KW-0540">Nuclease</keyword>
<dbReference type="PANTHER" id="PTHR30015">
    <property type="entry name" value="MRR RESTRICTION SYSTEM PROTEIN"/>
    <property type="match status" value="1"/>
</dbReference>
<keyword evidence="4" id="KW-0255">Endonuclease</keyword>
<dbReference type="InterPro" id="IPR011856">
    <property type="entry name" value="tRNA_endonuc-like_dom_sf"/>
</dbReference>
<feature type="domain" description="Restriction system protein Mrr-like N-terminal" evidence="3">
    <location>
        <begin position="13"/>
        <end position="92"/>
    </location>
</feature>
<dbReference type="InterPro" id="IPR011335">
    <property type="entry name" value="Restrct_endonuc-II-like"/>
</dbReference>
<protein>
    <submittedName>
        <fullName evidence="4">Restriction endonuclease</fullName>
    </submittedName>
</protein>
<dbReference type="Gene3D" id="3.40.1350.10">
    <property type="match status" value="1"/>
</dbReference>
<dbReference type="InterPro" id="IPR025745">
    <property type="entry name" value="Mrr-like_N_dom"/>
</dbReference>
<name>A0A3P3VUT9_9MICO</name>
<keyword evidence="4" id="KW-0378">Hydrolase</keyword>
<dbReference type="SUPFAM" id="SSF52980">
    <property type="entry name" value="Restriction endonuclease-like"/>
    <property type="match status" value="1"/>
</dbReference>
<evidence type="ECO:0000313" key="5">
    <source>
        <dbReference type="Proteomes" id="UP000274391"/>
    </source>
</evidence>
<dbReference type="InterPro" id="IPR052906">
    <property type="entry name" value="Type_IV_Methyl-Rstrct_Enzyme"/>
</dbReference>
<gene>
    <name evidence="4" type="ORF">EG850_07995</name>
</gene>
<dbReference type="GO" id="GO:0009307">
    <property type="term" value="P:DNA restriction-modification system"/>
    <property type="evidence" value="ECO:0007669"/>
    <property type="project" value="InterPro"/>
</dbReference>
<dbReference type="Pfam" id="PF14338">
    <property type="entry name" value="Mrr_N"/>
    <property type="match status" value="1"/>
</dbReference>
<organism evidence="4 5">
    <name type="scientific">Gulosibacter macacae</name>
    <dbReference type="NCBI Taxonomy" id="2488791"/>
    <lineage>
        <taxon>Bacteria</taxon>
        <taxon>Bacillati</taxon>
        <taxon>Actinomycetota</taxon>
        <taxon>Actinomycetes</taxon>
        <taxon>Micrococcales</taxon>
        <taxon>Microbacteriaceae</taxon>
        <taxon>Gulosibacter</taxon>
    </lineage>
</organism>
<evidence type="ECO:0000313" key="4">
    <source>
        <dbReference type="EMBL" id="RRJ86581.1"/>
    </source>
</evidence>
<accession>A0A3P3VUT9</accession>
<dbReference type="OrthoDB" id="9803736at2"/>
<dbReference type="Pfam" id="PF04471">
    <property type="entry name" value="Mrr_cat"/>
    <property type="match status" value="1"/>
</dbReference>
<dbReference type="Proteomes" id="UP000274391">
    <property type="component" value="Unassembled WGS sequence"/>
</dbReference>
<dbReference type="InterPro" id="IPR007560">
    <property type="entry name" value="Restrct_endonuc_IV_Mrr"/>
</dbReference>
<keyword evidence="5" id="KW-1185">Reference proteome</keyword>
<dbReference type="EMBL" id="RQVS01000008">
    <property type="protein sequence ID" value="RRJ86581.1"/>
    <property type="molecule type" value="Genomic_DNA"/>
</dbReference>
<feature type="domain" description="Restriction endonuclease type IV Mrr" evidence="2">
    <location>
        <begin position="164"/>
        <end position="286"/>
    </location>
</feature>
<evidence type="ECO:0000259" key="2">
    <source>
        <dbReference type="Pfam" id="PF04471"/>
    </source>
</evidence>
<feature type="region of interest" description="Disordered" evidence="1">
    <location>
        <begin position="117"/>
        <end position="149"/>
    </location>
</feature>
<proteinExistence type="predicted"/>
<evidence type="ECO:0000256" key="1">
    <source>
        <dbReference type="SAM" id="MobiDB-lite"/>
    </source>
</evidence>
<dbReference type="GO" id="GO:0015666">
    <property type="term" value="F:restriction endodeoxyribonuclease activity"/>
    <property type="evidence" value="ECO:0007669"/>
    <property type="project" value="TreeGrafter"/>
</dbReference>
<dbReference type="AlphaFoldDB" id="A0A3P3VUT9"/>
<feature type="compositionally biased region" description="Polar residues" evidence="1">
    <location>
        <begin position="124"/>
        <end position="133"/>
    </location>
</feature>
<reference evidence="4 5" key="1">
    <citation type="submission" date="2018-11" db="EMBL/GenBank/DDBJ databases">
        <title>YIM 102482-1 draft genome.</title>
        <authorList>
            <person name="Li G."/>
            <person name="Jiang Y."/>
        </authorList>
    </citation>
    <scope>NUCLEOTIDE SEQUENCE [LARGE SCALE GENOMIC DNA]</scope>
    <source>
        <strain evidence="4 5">YIM 102482-1</strain>
    </source>
</reference>
<comment type="caution">
    <text evidence="4">The sequence shown here is derived from an EMBL/GenBank/DDBJ whole genome shotgun (WGS) entry which is preliminary data.</text>
</comment>
<dbReference type="GO" id="GO:0003677">
    <property type="term" value="F:DNA binding"/>
    <property type="evidence" value="ECO:0007669"/>
    <property type="project" value="InterPro"/>
</dbReference>